<comment type="function">
    <text evidence="6">Methylates ribosomal protein L11.</text>
</comment>
<reference evidence="7 8" key="1">
    <citation type="submission" date="2016-10" db="EMBL/GenBank/DDBJ databases">
        <authorList>
            <person name="de Groot N.N."/>
        </authorList>
    </citation>
    <scope>NUCLEOTIDE SEQUENCE [LARGE SCALE GENOMIC DNA]</scope>
    <source>
        <strain evidence="7 8">DSM 21650</strain>
    </source>
</reference>
<dbReference type="InterPro" id="IPR029063">
    <property type="entry name" value="SAM-dependent_MTases_sf"/>
</dbReference>
<evidence type="ECO:0000256" key="4">
    <source>
        <dbReference type="ARBA" id="ARBA00022679"/>
    </source>
</evidence>
<name>A0A1H3R356_9FIRM</name>
<comment type="subcellular location">
    <subcellularLocation>
        <location evidence="6">Cytoplasm</location>
    </subcellularLocation>
</comment>
<feature type="binding site" evidence="6">
    <location>
        <position position="183"/>
    </location>
    <ligand>
        <name>S-adenosyl-L-methionine</name>
        <dbReference type="ChEBI" id="CHEBI:59789"/>
    </ligand>
</feature>
<evidence type="ECO:0000256" key="3">
    <source>
        <dbReference type="ARBA" id="ARBA00022603"/>
    </source>
</evidence>
<dbReference type="GO" id="GO:0016279">
    <property type="term" value="F:protein-lysine N-methyltransferase activity"/>
    <property type="evidence" value="ECO:0007669"/>
    <property type="project" value="RHEA"/>
</dbReference>
<dbReference type="PANTHER" id="PTHR43648:SF1">
    <property type="entry name" value="ELECTRON TRANSFER FLAVOPROTEIN BETA SUBUNIT LYSINE METHYLTRANSFERASE"/>
    <property type="match status" value="1"/>
</dbReference>
<dbReference type="STRING" id="415015.SAMN05660462_02180"/>
<dbReference type="CDD" id="cd02440">
    <property type="entry name" value="AdoMet_MTases"/>
    <property type="match status" value="1"/>
</dbReference>
<keyword evidence="5 6" id="KW-0949">S-adenosyl-L-methionine</keyword>
<keyword evidence="4 6" id="KW-0808">Transferase</keyword>
<dbReference type="NCBIfam" id="TIGR00406">
    <property type="entry name" value="prmA"/>
    <property type="match status" value="1"/>
</dbReference>
<dbReference type="Pfam" id="PF06325">
    <property type="entry name" value="PrmA"/>
    <property type="match status" value="1"/>
</dbReference>
<dbReference type="Proteomes" id="UP000198625">
    <property type="component" value="Unassembled WGS sequence"/>
</dbReference>
<dbReference type="GO" id="GO:0005737">
    <property type="term" value="C:cytoplasm"/>
    <property type="evidence" value="ECO:0007669"/>
    <property type="project" value="UniProtKB-SubCell"/>
</dbReference>
<dbReference type="OrthoDB" id="9785995at2"/>
<dbReference type="GO" id="GO:0005840">
    <property type="term" value="C:ribosome"/>
    <property type="evidence" value="ECO:0007669"/>
    <property type="project" value="UniProtKB-KW"/>
</dbReference>
<dbReference type="PANTHER" id="PTHR43648">
    <property type="entry name" value="ELECTRON TRANSFER FLAVOPROTEIN BETA SUBUNIT LYSINE METHYLTRANSFERASE"/>
    <property type="match status" value="1"/>
</dbReference>
<dbReference type="InterPro" id="IPR050078">
    <property type="entry name" value="Ribosomal_L11_MeTrfase_PrmA"/>
</dbReference>
<dbReference type="RefSeq" id="WP_091731073.1">
    <property type="nucleotide sequence ID" value="NZ_FNQE01000024.1"/>
</dbReference>
<keyword evidence="7" id="KW-0687">Ribonucleoprotein</keyword>
<comment type="catalytic activity">
    <reaction evidence="6">
        <text>L-lysyl-[protein] + 3 S-adenosyl-L-methionine = N(6),N(6),N(6)-trimethyl-L-lysyl-[protein] + 3 S-adenosyl-L-homocysteine + 3 H(+)</text>
        <dbReference type="Rhea" id="RHEA:54192"/>
        <dbReference type="Rhea" id="RHEA-COMP:9752"/>
        <dbReference type="Rhea" id="RHEA-COMP:13826"/>
        <dbReference type="ChEBI" id="CHEBI:15378"/>
        <dbReference type="ChEBI" id="CHEBI:29969"/>
        <dbReference type="ChEBI" id="CHEBI:57856"/>
        <dbReference type="ChEBI" id="CHEBI:59789"/>
        <dbReference type="ChEBI" id="CHEBI:61961"/>
    </reaction>
</comment>
<keyword evidence="8" id="KW-1185">Reference proteome</keyword>
<sequence>MKWIEIQIKTTSEAVEAVTSILYEVGAGGLAIEDPNDIISYANSDENWDFIEASLLEQQYDGVIVKAYFPESEDLIDKIELIKQNVEKIPQFNLDKGLGEVTTTEVYEKDWADSWKKYYKPKKIGDRIVIKPSWEEYEVEDNDIIIELDPGMAFGTGTHETTIMCIKQLEKYVNEGNVVFDIGCGSGILSIAAAKLGAKKVIGVDLDELSVKVSNENAKMNKVENIVDIKHGNLLDVIKEKADLVVSNIVAEIITVLSKDVTKFLNKEGIFITSGIIHEKTQTVKEAMIEEGLEILDTVTMGEWVCIVAKLGEDKKYA</sequence>
<feature type="binding site" evidence="6">
    <location>
        <position position="248"/>
    </location>
    <ligand>
        <name>S-adenosyl-L-methionine</name>
        <dbReference type="ChEBI" id="CHEBI:59789"/>
    </ligand>
</feature>
<evidence type="ECO:0000256" key="6">
    <source>
        <dbReference type="HAMAP-Rule" id="MF_00735"/>
    </source>
</evidence>
<evidence type="ECO:0000256" key="2">
    <source>
        <dbReference type="ARBA" id="ARBA00022490"/>
    </source>
</evidence>
<comment type="similarity">
    <text evidence="1 6">Belongs to the methyltransferase superfamily. PrmA family.</text>
</comment>
<dbReference type="InterPro" id="IPR004498">
    <property type="entry name" value="Ribosomal_PrmA_MeTrfase"/>
</dbReference>
<keyword evidence="7" id="KW-0689">Ribosomal protein</keyword>
<evidence type="ECO:0000256" key="1">
    <source>
        <dbReference type="ARBA" id="ARBA00009741"/>
    </source>
</evidence>
<feature type="binding site" evidence="6">
    <location>
        <position position="205"/>
    </location>
    <ligand>
        <name>S-adenosyl-L-methionine</name>
        <dbReference type="ChEBI" id="CHEBI:59789"/>
    </ligand>
</feature>
<dbReference type="AlphaFoldDB" id="A0A1H3R356"/>
<keyword evidence="2 6" id="KW-0963">Cytoplasm</keyword>
<evidence type="ECO:0000313" key="8">
    <source>
        <dbReference type="Proteomes" id="UP000198625"/>
    </source>
</evidence>
<gene>
    <name evidence="6" type="primary">prmA</name>
    <name evidence="7" type="ORF">SAMN05660462_02180</name>
</gene>
<dbReference type="HAMAP" id="MF_00735">
    <property type="entry name" value="Methyltr_PrmA"/>
    <property type="match status" value="1"/>
</dbReference>
<dbReference type="SUPFAM" id="SSF53335">
    <property type="entry name" value="S-adenosyl-L-methionine-dependent methyltransferases"/>
    <property type="match status" value="1"/>
</dbReference>
<dbReference type="EC" id="2.1.1.-" evidence="6"/>
<protein>
    <recommendedName>
        <fullName evidence="6">Ribosomal protein L11 methyltransferase</fullName>
        <shortName evidence="6">L11 Mtase</shortName>
        <ecNumber evidence="6">2.1.1.-</ecNumber>
    </recommendedName>
</protein>
<dbReference type="GO" id="GO:0032259">
    <property type="term" value="P:methylation"/>
    <property type="evidence" value="ECO:0007669"/>
    <property type="project" value="UniProtKB-KW"/>
</dbReference>
<dbReference type="EMBL" id="FNQE01000024">
    <property type="protein sequence ID" value="SDZ19741.1"/>
    <property type="molecule type" value="Genomic_DNA"/>
</dbReference>
<feature type="binding site" evidence="6">
    <location>
        <position position="162"/>
    </location>
    <ligand>
        <name>S-adenosyl-L-methionine</name>
        <dbReference type="ChEBI" id="CHEBI:59789"/>
    </ligand>
</feature>
<accession>A0A1H3R356</accession>
<dbReference type="Gene3D" id="3.40.50.150">
    <property type="entry name" value="Vaccinia Virus protein VP39"/>
    <property type="match status" value="1"/>
</dbReference>
<organism evidence="7 8">
    <name type="scientific">Proteiniborus ethanoligenes</name>
    <dbReference type="NCBI Taxonomy" id="415015"/>
    <lineage>
        <taxon>Bacteria</taxon>
        <taxon>Bacillati</taxon>
        <taxon>Bacillota</taxon>
        <taxon>Clostridia</taxon>
        <taxon>Eubacteriales</taxon>
        <taxon>Proteiniborus</taxon>
    </lineage>
</organism>
<keyword evidence="3 6" id="KW-0489">Methyltransferase</keyword>
<evidence type="ECO:0000256" key="5">
    <source>
        <dbReference type="ARBA" id="ARBA00022691"/>
    </source>
</evidence>
<dbReference type="PIRSF" id="PIRSF000401">
    <property type="entry name" value="RPL11_MTase"/>
    <property type="match status" value="1"/>
</dbReference>
<proteinExistence type="inferred from homology"/>
<evidence type="ECO:0000313" key="7">
    <source>
        <dbReference type="EMBL" id="SDZ19741.1"/>
    </source>
</evidence>